<evidence type="ECO:0000313" key="3">
    <source>
        <dbReference type="Proteomes" id="UP001247805"/>
    </source>
</evidence>
<comment type="caution">
    <text evidence="2">The sequence shown here is derived from an EMBL/GenBank/DDBJ whole genome shotgun (WGS) entry which is preliminary data.</text>
</comment>
<feature type="chain" id="PRO_5046432908" evidence="1">
    <location>
        <begin position="23"/>
        <end position="125"/>
    </location>
</feature>
<dbReference type="RefSeq" id="WP_316026124.1">
    <property type="nucleotide sequence ID" value="NZ_JAWDIO010000002.1"/>
</dbReference>
<evidence type="ECO:0000256" key="1">
    <source>
        <dbReference type="SAM" id="SignalP"/>
    </source>
</evidence>
<feature type="signal peptide" evidence="1">
    <location>
        <begin position="1"/>
        <end position="22"/>
    </location>
</feature>
<protein>
    <submittedName>
        <fullName evidence="2">Uncharacterized protein</fullName>
    </submittedName>
</protein>
<dbReference type="Proteomes" id="UP001247805">
    <property type="component" value="Unassembled WGS sequence"/>
</dbReference>
<evidence type="ECO:0000313" key="2">
    <source>
        <dbReference type="EMBL" id="MDU0354532.1"/>
    </source>
</evidence>
<accession>A0ABU3SWZ1</accession>
<dbReference type="EMBL" id="JAWDIO010000002">
    <property type="protein sequence ID" value="MDU0354532.1"/>
    <property type="molecule type" value="Genomic_DNA"/>
</dbReference>
<keyword evidence="3" id="KW-1185">Reference proteome</keyword>
<proteinExistence type="predicted"/>
<keyword evidence="1" id="KW-0732">Signal</keyword>
<sequence length="125" mass="13808">MKNITKILSVAMSTLFLSQANAGIQVIDFDTASNGSTITNGQIVDDEYNGVAITSFINRGSIENRQVTFDTLHNSVQDNDLEFNRTDNDYNSELTRTGTDLANYNSAFSYTALEIDGHNFGPRSR</sequence>
<name>A0ABU3SWZ1_9ALTE</name>
<reference evidence="2 3" key="1">
    <citation type="submission" date="2023-10" db="EMBL/GenBank/DDBJ databases">
        <title>Glaciecola aquimarina strain GGW-M5 nov., isolated from a coastal seawater.</title>
        <authorList>
            <person name="Bayburt H."/>
            <person name="Kim J.M."/>
            <person name="Choi B.J."/>
            <person name="Jeon C.O."/>
        </authorList>
    </citation>
    <scope>NUCLEOTIDE SEQUENCE [LARGE SCALE GENOMIC DNA]</scope>
    <source>
        <strain evidence="2 3">KCTC 32108</strain>
    </source>
</reference>
<gene>
    <name evidence="2" type="ORF">RS130_11830</name>
</gene>
<organism evidence="2 3">
    <name type="scientific">Paraglaciecola aquimarina</name>
    <dbReference type="NCBI Taxonomy" id="1235557"/>
    <lineage>
        <taxon>Bacteria</taxon>
        <taxon>Pseudomonadati</taxon>
        <taxon>Pseudomonadota</taxon>
        <taxon>Gammaproteobacteria</taxon>
        <taxon>Alteromonadales</taxon>
        <taxon>Alteromonadaceae</taxon>
        <taxon>Paraglaciecola</taxon>
    </lineage>
</organism>